<dbReference type="STRING" id="199441.BkAM31D_12625"/>
<gene>
    <name evidence="1" type="ORF">BkAM31D_12625</name>
</gene>
<keyword evidence="2" id="KW-1185">Reference proteome</keyword>
<name>A0A1X9MAY2_9BACI</name>
<dbReference type="RefSeq" id="WP_066149242.1">
    <property type="nucleotide sequence ID" value="NZ_CP020814.1"/>
</dbReference>
<protein>
    <submittedName>
        <fullName evidence="1">Uncharacterized protein</fullName>
    </submittedName>
</protein>
<reference evidence="1 2" key="1">
    <citation type="submission" date="2017-04" db="EMBL/GenBank/DDBJ databases">
        <title>Bacillus krulwichiae AM31D Genome sequencing and assembly.</title>
        <authorList>
            <person name="Krulwich T.A."/>
            <person name="Anastor L."/>
            <person name="Ehrlich R."/>
            <person name="Ehrlich G.D."/>
            <person name="Janto B."/>
        </authorList>
    </citation>
    <scope>NUCLEOTIDE SEQUENCE [LARGE SCALE GENOMIC DNA]</scope>
    <source>
        <strain evidence="1 2">AM31D</strain>
    </source>
</reference>
<proteinExistence type="predicted"/>
<sequence>MKFINNLYQLYKDQLTGDEEDALIIINGILQNFSDEDIHKLISDMSNREQFEMFSLYLYEKFRIKVAEEGLGQILNQDDQDDSKFLH</sequence>
<organism evidence="1 2">
    <name type="scientific">Halalkalibacter krulwichiae</name>
    <dbReference type="NCBI Taxonomy" id="199441"/>
    <lineage>
        <taxon>Bacteria</taxon>
        <taxon>Bacillati</taxon>
        <taxon>Bacillota</taxon>
        <taxon>Bacilli</taxon>
        <taxon>Bacillales</taxon>
        <taxon>Bacillaceae</taxon>
        <taxon>Halalkalibacter</taxon>
    </lineage>
</organism>
<dbReference type="EMBL" id="CP020814">
    <property type="protein sequence ID" value="ARK30605.1"/>
    <property type="molecule type" value="Genomic_DNA"/>
</dbReference>
<dbReference type="InterPro" id="IPR046152">
    <property type="entry name" value="DUF6154"/>
</dbReference>
<accession>A0A1X9MAY2</accession>
<dbReference type="AlphaFoldDB" id="A0A1X9MAY2"/>
<dbReference type="Proteomes" id="UP000193006">
    <property type="component" value="Chromosome"/>
</dbReference>
<evidence type="ECO:0000313" key="1">
    <source>
        <dbReference type="EMBL" id="ARK30605.1"/>
    </source>
</evidence>
<evidence type="ECO:0000313" key="2">
    <source>
        <dbReference type="Proteomes" id="UP000193006"/>
    </source>
</evidence>
<dbReference type="Pfam" id="PF19651">
    <property type="entry name" value="DUF6154"/>
    <property type="match status" value="1"/>
</dbReference>
<dbReference type="KEGG" id="bkw:BkAM31D_12625"/>